<dbReference type="Pfam" id="PF00085">
    <property type="entry name" value="Thioredoxin"/>
    <property type="match status" value="1"/>
</dbReference>
<evidence type="ECO:0000259" key="1">
    <source>
        <dbReference type="Pfam" id="PF00085"/>
    </source>
</evidence>
<proteinExistence type="predicted"/>
<evidence type="ECO:0000313" key="2">
    <source>
        <dbReference type="EMBL" id="SFA76326.1"/>
    </source>
</evidence>
<feature type="domain" description="Thioredoxin" evidence="1">
    <location>
        <begin position="29"/>
        <end position="96"/>
    </location>
</feature>
<dbReference type="InterPro" id="IPR036249">
    <property type="entry name" value="Thioredoxin-like_sf"/>
</dbReference>
<evidence type="ECO:0000313" key="3">
    <source>
        <dbReference type="Proteomes" id="UP000199012"/>
    </source>
</evidence>
<dbReference type="STRING" id="988821.SAMN05421867_101427"/>
<dbReference type="Proteomes" id="UP000199012">
    <property type="component" value="Unassembled WGS sequence"/>
</dbReference>
<gene>
    <name evidence="2" type="ORF">SAMN05421867_101427</name>
</gene>
<dbReference type="AlphaFoldDB" id="A0A1I0VL75"/>
<accession>A0A1I0VL75</accession>
<dbReference type="Gene3D" id="3.40.30.10">
    <property type="entry name" value="Glutaredoxin"/>
    <property type="match status" value="1"/>
</dbReference>
<protein>
    <submittedName>
        <fullName evidence="2">Thioredoxin</fullName>
    </submittedName>
</protein>
<dbReference type="EMBL" id="FOKA01000001">
    <property type="protein sequence ID" value="SFA76326.1"/>
    <property type="molecule type" value="Genomic_DNA"/>
</dbReference>
<organism evidence="2 3">
    <name type="scientific">Cellulomonas marina</name>
    <dbReference type="NCBI Taxonomy" id="988821"/>
    <lineage>
        <taxon>Bacteria</taxon>
        <taxon>Bacillati</taxon>
        <taxon>Actinomycetota</taxon>
        <taxon>Actinomycetes</taxon>
        <taxon>Micrococcales</taxon>
        <taxon>Cellulomonadaceae</taxon>
        <taxon>Cellulomonas</taxon>
    </lineage>
</organism>
<keyword evidence="3" id="KW-1185">Reference proteome</keyword>
<dbReference type="SUPFAM" id="SSF52833">
    <property type="entry name" value="Thioredoxin-like"/>
    <property type="match status" value="1"/>
</dbReference>
<sequence>MTPSSPEDAPGAAPVLPADRLGSRATFLQLSTGFCAPCRAARRVLERVVATTDGVAHVEVDVAHDAALAARFEVVRTPTVVVLDAGGRPVARLEGVPGLARARALVAALDG</sequence>
<reference evidence="2 3" key="1">
    <citation type="submission" date="2016-10" db="EMBL/GenBank/DDBJ databases">
        <authorList>
            <person name="de Groot N.N."/>
        </authorList>
    </citation>
    <scope>NUCLEOTIDE SEQUENCE [LARGE SCALE GENOMIC DNA]</scope>
    <source>
        <strain evidence="2 3">CGMCC 4.6945</strain>
    </source>
</reference>
<dbReference type="OrthoDB" id="1495530at2"/>
<dbReference type="CDD" id="cd02947">
    <property type="entry name" value="TRX_family"/>
    <property type="match status" value="1"/>
</dbReference>
<name>A0A1I0VL75_9CELL</name>
<dbReference type="RefSeq" id="WP_090030232.1">
    <property type="nucleotide sequence ID" value="NZ_BONM01000003.1"/>
</dbReference>
<dbReference type="InterPro" id="IPR013766">
    <property type="entry name" value="Thioredoxin_domain"/>
</dbReference>